<organism evidence="1 2">
    <name type="scientific">Populus alba x Populus x berolinensis</name>
    <dbReference type="NCBI Taxonomy" id="444605"/>
    <lineage>
        <taxon>Eukaryota</taxon>
        <taxon>Viridiplantae</taxon>
        <taxon>Streptophyta</taxon>
        <taxon>Embryophyta</taxon>
        <taxon>Tracheophyta</taxon>
        <taxon>Spermatophyta</taxon>
        <taxon>Magnoliopsida</taxon>
        <taxon>eudicotyledons</taxon>
        <taxon>Gunneridae</taxon>
        <taxon>Pentapetalae</taxon>
        <taxon>rosids</taxon>
        <taxon>fabids</taxon>
        <taxon>Malpighiales</taxon>
        <taxon>Salicaceae</taxon>
        <taxon>Saliceae</taxon>
        <taxon>Populus</taxon>
    </lineage>
</organism>
<keyword evidence="2" id="KW-1185">Reference proteome</keyword>
<dbReference type="EMBL" id="JAQIZT010000007">
    <property type="protein sequence ID" value="KAJ6989592.1"/>
    <property type="molecule type" value="Genomic_DNA"/>
</dbReference>
<evidence type="ECO:0000313" key="2">
    <source>
        <dbReference type="Proteomes" id="UP001164929"/>
    </source>
</evidence>
<dbReference type="AlphaFoldDB" id="A0AAD6QFU7"/>
<accession>A0AAD6QFU7</accession>
<dbReference type="Proteomes" id="UP001164929">
    <property type="component" value="Chromosome 7"/>
</dbReference>
<sequence length="194" mass="21640">MAGSKDTEIAKFHINPIIHGTMKKHHTGLKFSLDPNFKLLKGTLLKYPLKVDADGKCGSRLRNTVELPSYVLGECCDKRYLMLGGIGRCGWVEFVRETVWEEDESMCIGWFPSRDSTTAGCCRTTISYTTLQKTQLSSGSASYLKAPQFPQQEIPLLVFNWVNEEIAESKTSSNELPIIKTTRPYAGIKLTLGA</sequence>
<protein>
    <submittedName>
        <fullName evidence="1">Uncharacterized protein</fullName>
    </submittedName>
</protein>
<gene>
    <name evidence="1" type="ORF">NC653_018156</name>
</gene>
<name>A0AAD6QFU7_9ROSI</name>
<reference evidence="1" key="1">
    <citation type="journal article" date="2023" name="Mol. Ecol. Resour.">
        <title>Chromosome-level genome assembly of a triploid poplar Populus alba 'Berolinensis'.</title>
        <authorList>
            <person name="Chen S."/>
            <person name="Yu Y."/>
            <person name="Wang X."/>
            <person name="Wang S."/>
            <person name="Zhang T."/>
            <person name="Zhou Y."/>
            <person name="He R."/>
            <person name="Meng N."/>
            <person name="Wang Y."/>
            <person name="Liu W."/>
            <person name="Liu Z."/>
            <person name="Liu J."/>
            <person name="Guo Q."/>
            <person name="Huang H."/>
            <person name="Sederoff R.R."/>
            <person name="Wang G."/>
            <person name="Qu G."/>
            <person name="Chen S."/>
        </authorList>
    </citation>
    <scope>NUCLEOTIDE SEQUENCE</scope>
    <source>
        <strain evidence="1">SC-2020</strain>
    </source>
</reference>
<comment type="caution">
    <text evidence="1">The sequence shown here is derived from an EMBL/GenBank/DDBJ whole genome shotgun (WGS) entry which is preliminary data.</text>
</comment>
<proteinExistence type="predicted"/>
<evidence type="ECO:0000313" key="1">
    <source>
        <dbReference type="EMBL" id="KAJ6989592.1"/>
    </source>
</evidence>